<sequence length="97" mass="10496">MTTIKYEILILQSTPQEQQSAVLPPPPLTVHWPTRSATLAAIGRLSHPVEEYKVETDIFICFPLSSLGVLTAVPGGVSPPCHVAAMATPNKHLTRLN</sequence>
<dbReference type="AlphaFoldDB" id="A0A5B7CGJ5"/>
<dbReference type="Proteomes" id="UP000324222">
    <property type="component" value="Unassembled WGS sequence"/>
</dbReference>
<evidence type="ECO:0000313" key="2">
    <source>
        <dbReference type="Proteomes" id="UP000324222"/>
    </source>
</evidence>
<reference evidence="1 2" key="1">
    <citation type="submission" date="2019-05" db="EMBL/GenBank/DDBJ databases">
        <title>Another draft genome of Portunus trituberculatus and its Hox gene families provides insights of decapod evolution.</title>
        <authorList>
            <person name="Jeong J.-H."/>
            <person name="Song I."/>
            <person name="Kim S."/>
            <person name="Choi T."/>
            <person name="Kim D."/>
            <person name="Ryu S."/>
            <person name="Kim W."/>
        </authorList>
    </citation>
    <scope>NUCLEOTIDE SEQUENCE [LARGE SCALE GENOMIC DNA]</scope>
    <source>
        <tissue evidence="1">Muscle</tissue>
    </source>
</reference>
<name>A0A5B7CGJ5_PORTR</name>
<evidence type="ECO:0000313" key="1">
    <source>
        <dbReference type="EMBL" id="MPC08609.1"/>
    </source>
</evidence>
<organism evidence="1 2">
    <name type="scientific">Portunus trituberculatus</name>
    <name type="common">Swimming crab</name>
    <name type="synonym">Neptunus trituberculatus</name>
    <dbReference type="NCBI Taxonomy" id="210409"/>
    <lineage>
        <taxon>Eukaryota</taxon>
        <taxon>Metazoa</taxon>
        <taxon>Ecdysozoa</taxon>
        <taxon>Arthropoda</taxon>
        <taxon>Crustacea</taxon>
        <taxon>Multicrustacea</taxon>
        <taxon>Malacostraca</taxon>
        <taxon>Eumalacostraca</taxon>
        <taxon>Eucarida</taxon>
        <taxon>Decapoda</taxon>
        <taxon>Pleocyemata</taxon>
        <taxon>Brachyura</taxon>
        <taxon>Eubrachyura</taxon>
        <taxon>Portunoidea</taxon>
        <taxon>Portunidae</taxon>
        <taxon>Portuninae</taxon>
        <taxon>Portunus</taxon>
    </lineage>
</organism>
<gene>
    <name evidence="1" type="ORF">E2C01_001198</name>
</gene>
<proteinExistence type="predicted"/>
<keyword evidence="2" id="KW-1185">Reference proteome</keyword>
<protein>
    <submittedName>
        <fullName evidence="1">Uncharacterized protein</fullName>
    </submittedName>
</protein>
<comment type="caution">
    <text evidence="1">The sequence shown here is derived from an EMBL/GenBank/DDBJ whole genome shotgun (WGS) entry which is preliminary data.</text>
</comment>
<accession>A0A5B7CGJ5</accession>
<dbReference type="EMBL" id="VSRR010000037">
    <property type="protein sequence ID" value="MPC08609.1"/>
    <property type="molecule type" value="Genomic_DNA"/>
</dbReference>